<evidence type="ECO:0000259" key="4">
    <source>
        <dbReference type="PROSITE" id="PS51350"/>
    </source>
</evidence>
<dbReference type="InterPro" id="IPR050399">
    <property type="entry name" value="HPr"/>
</dbReference>
<proteinExistence type="predicted"/>
<sequence>MVCREKVTVINSLGLHARPASMLVQVASGYNSDIMLSKDGMQVNAKSIMGVMMLAAEMGAEVEIEAEGRDATEAVAAIRELFTRKFDEE</sequence>
<evidence type="ECO:0000256" key="1">
    <source>
        <dbReference type="ARBA" id="ARBA00004496"/>
    </source>
</evidence>
<dbReference type="PROSITE" id="PS51350">
    <property type="entry name" value="PTS_HPR_DOM"/>
    <property type="match status" value="1"/>
</dbReference>
<dbReference type="EMBL" id="NOZQ01000213">
    <property type="protein sequence ID" value="OYD13852.1"/>
    <property type="molecule type" value="Genomic_DNA"/>
</dbReference>
<dbReference type="InterPro" id="IPR035895">
    <property type="entry name" value="HPr-like_sf"/>
</dbReference>
<evidence type="ECO:0000256" key="2">
    <source>
        <dbReference type="ARBA" id="ARBA00022490"/>
    </source>
</evidence>
<dbReference type="InterPro" id="IPR001020">
    <property type="entry name" value="PTS_HPr_His_P_site"/>
</dbReference>
<dbReference type="PROSITE" id="PS00369">
    <property type="entry name" value="PTS_HPR_HIS"/>
    <property type="match status" value="1"/>
</dbReference>
<evidence type="ECO:0000313" key="5">
    <source>
        <dbReference type="EMBL" id="OYD13852.1"/>
    </source>
</evidence>
<dbReference type="Proteomes" id="UP000215215">
    <property type="component" value="Unassembled WGS sequence"/>
</dbReference>
<dbReference type="PANTHER" id="PTHR33705:SF2">
    <property type="entry name" value="PHOSPHOCARRIER PROTEIN NPR"/>
    <property type="match status" value="1"/>
</dbReference>
<feature type="domain" description="HPr" evidence="4">
    <location>
        <begin position="2"/>
        <end position="89"/>
    </location>
</feature>
<dbReference type="GO" id="GO:0005737">
    <property type="term" value="C:cytoplasm"/>
    <property type="evidence" value="ECO:0007669"/>
    <property type="project" value="UniProtKB-SubCell"/>
</dbReference>
<evidence type="ECO:0000313" key="6">
    <source>
        <dbReference type="Proteomes" id="UP000215215"/>
    </source>
</evidence>
<reference evidence="5 6" key="1">
    <citation type="submission" date="2017-07" db="EMBL/GenBank/DDBJ databases">
        <title>Recovery of genomes from metagenomes via a dereplication, aggregation, and scoring strategy.</title>
        <authorList>
            <person name="Sieber C.M."/>
            <person name="Probst A.J."/>
            <person name="Sharrar A."/>
            <person name="Thomas B.C."/>
            <person name="Hess M."/>
            <person name="Tringe S.G."/>
            <person name="Banfield J.F."/>
        </authorList>
    </citation>
    <scope>NUCLEOTIDE SEQUENCE [LARGE SCALE GENOMIC DNA]</scope>
    <source>
        <strain evidence="5">JGI_Cruoil_03_44_89</strain>
    </source>
</reference>
<comment type="subcellular location">
    <subcellularLocation>
        <location evidence="1">Cytoplasm</location>
    </subcellularLocation>
</comment>
<evidence type="ECO:0000256" key="3">
    <source>
        <dbReference type="ARBA" id="ARBA00022683"/>
    </source>
</evidence>
<organism evidence="5 6">
    <name type="scientific">candidate division WOR-3 bacterium JGI_Cruoil_03_44_89</name>
    <dbReference type="NCBI Taxonomy" id="1973748"/>
    <lineage>
        <taxon>Bacteria</taxon>
        <taxon>Bacteria division WOR-3</taxon>
    </lineage>
</organism>
<dbReference type="Gene3D" id="3.30.1340.10">
    <property type="entry name" value="HPr-like"/>
    <property type="match status" value="1"/>
</dbReference>
<dbReference type="PRINTS" id="PR00107">
    <property type="entry name" value="PHOSPHOCPHPR"/>
</dbReference>
<dbReference type="SUPFAM" id="SSF55594">
    <property type="entry name" value="HPr-like"/>
    <property type="match status" value="1"/>
</dbReference>
<dbReference type="GO" id="GO:0009401">
    <property type="term" value="P:phosphoenolpyruvate-dependent sugar phosphotransferase system"/>
    <property type="evidence" value="ECO:0007669"/>
    <property type="project" value="UniProtKB-KW"/>
</dbReference>
<dbReference type="InterPro" id="IPR000032">
    <property type="entry name" value="HPr-like"/>
</dbReference>
<keyword evidence="2" id="KW-0963">Cytoplasm</keyword>
<comment type="caution">
    <text evidence="5">The sequence shown here is derived from an EMBL/GenBank/DDBJ whole genome shotgun (WGS) entry which is preliminary data.</text>
</comment>
<accession>A0A235BNU3</accession>
<dbReference type="Pfam" id="PF00381">
    <property type="entry name" value="PTS-HPr"/>
    <property type="match status" value="1"/>
</dbReference>
<dbReference type="NCBIfam" id="TIGR01003">
    <property type="entry name" value="PTS_HPr_family"/>
    <property type="match status" value="1"/>
</dbReference>
<keyword evidence="3" id="KW-0598">Phosphotransferase system</keyword>
<dbReference type="CDD" id="cd00367">
    <property type="entry name" value="PTS-HPr_like"/>
    <property type="match status" value="1"/>
</dbReference>
<dbReference type="PANTHER" id="PTHR33705">
    <property type="entry name" value="PHOSPHOCARRIER PROTEIN HPR"/>
    <property type="match status" value="1"/>
</dbReference>
<dbReference type="AlphaFoldDB" id="A0A235BNU3"/>
<gene>
    <name evidence="5" type="ORF">CH333_09700</name>
</gene>
<name>A0A235BNU3_UNCW3</name>
<protein>
    <submittedName>
        <fullName evidence="5">Phosphocarrier protein HPr</fullName>
    </submittedName>
</protein>